<keyword evidence="3" id="KW-1185">Reference proteome</keyword>
<comment type="caution">
    <text evidence="2">The sequence shown here is derived from an EMBL/GenBank/DDBJ whole genome shotgun (WGS) entry which is preliminary data.</text>
</comment>
<evidence type="ECO:0000259" key="1">
    <source>
        <dbReference type="SMART" id="SM00989"/>
    </source>
</evidence>
<gene>
    <name evidence="2" type="ORF">CUJ83_04450</name>
</gene>
<proteinExistence type="predicted"/>
<reference evidence="2 3" key="1">
    <citation type="submission" date="2017-11" db="EMBL/GenBank/DDBJ databases">
        <title>Isolation and Characterization of Family Methanocellaceae Species from Potential Methane Hydrate Area Offshore Southwestern Taiwan.</title>
        <authorList>
            <person name="Zhang W.-L."/>
            <person name="Chen W.-C."/>
            <person name="Lai M.-C."/>
            <person name="Chen S.-C."/>
        </authorList>
    </citation>
    <scope>NUCLEOTIDE SEQUENCE [LARGE SCALE GENOMIC DNA]</scope>
    <source>
        <strain evidence="2 3">CWC-04</strain>
    </source>
</reference>
<dbReference type="Gene3D" id="3.30.1380.20">
    <property type="entry name" value="Trafficking protein particle complex subunit 3"/>
    <property type="match status" value="1"/>
</dbReference>
<dbReference type="SMART" id="SM00989">
    <property type="entry name" value="V4R"/>
    <property type="match status" value="1"/>
</dbReference>
<evidence type="ECO:0000313" key="2">
    <source>
        <dbReference type="EMBL" id="MCD1294246.1"/>
    </source>
</evidence>
<dbReference type="AlphaFoldDB" id="A0AAP2RC59"/>
<dbReference type="InterPro" id="IPR024096">
    <property type="entry name" value="NO_sig/Golgi_transp_ligand-bd"/>
</dbReference>
<accession>A0AAP2RC59</accession>
<name>A0AAP2RC59_9EURY</name>
<feature type="domain" description="4-vinyl reductase 4VR" evidence="1">
    <location>
        <begin position="132"/>
        <end position="202"/>
    </location>
</feature>
<organism evidence="2 3">
    <name type="scientific">Methanooceanicella nereidis</name>
    <dbReference type="NCBI Taxonomy" id="2052831"/>
    <lineage>
        <taxon>Archaea</taxon>
        <taxon>Methanobacteriati</taxon>
        <taxon>Methanobacteriota</taxon>
        <taxon>Stenosarchaea group</taxon>
        <taxon>Methanomicrobia</taxon>
        <taxon>Methanocellales</taxon>
        <taxon>Methanocellaceae</taxon>
        <taxon>Methanooceanicella</taxon>
    </lineage>
</organism>
<dbReference type="InterPro" id="IPR004096">
    <property type="entry name" value="V4R"/>
</dbReference>
<sequence>MTIDKKKIVDTVRSIKLEEGKDGLIKIFGVYLTFMYTDFYNDFSYEFLFSAEKEIGEYAIESIEGLLIHAAQECGLETMNAVMQSQEWRSIVEPLISTSNDRVEAIVEIVNAFGWGNVHVKSLVPGEELTLIAYDSYEANGYLKEYGRSDRPRCYMLRGVAGSIMDLVYGDRPFPLNLETYQAVQTKCITMGDEYSEFYVTKV</sequence>
<dbReference type="RefSeq" id="WP_230741041.1">
    <property type="nucleotide sequence ID" value="NZ_PGCK01000003.1"/>
</dbReference>
<dbReference type="SUPFAM" id="SSF111126">
    <property type="entry name" value="Ligand-binding domain in the NO signalling and Golgi transport"/>
    <property type="match status" value="1"/>
</dbReference>
<protein>
    <recommendedName>
        <fullName evidence="1">4-vinyl reductase 4VR domain-containing protein</fullName>
    </recommendedName>
</protein>
<dbReference type="Proteomes" id="UP001320159">
    <property type="component" value="Unassembled WGS sequence"/>
</dbReference>
<dbReference type="EMBL" id="PGCK01000003">
    <property type="protein sequence ID" value="MCD1294246.1"/>
    <property type="molecule type" value="Genomic_DNA"/>
</dbReference>
<evidence type="ECO:0000313" key="3">
    <source>
        <dbReference type="Proteomes" id="UP001320159"/>
    </source>
</evidence>